<dbReference type="PANTHER" id="PTHR37291:SF1">
    <property type="entry name" value="TYPE IV METHYL-DIRECTED RESTRICTION ENZYME ECOKMCRB SUBUNIT"/>
    <property type="match status" value="1"/>
</dbReference>
<dbReference type="Gene3D" id="3.40.50.300">
    <property type="entry name" value="P-loop containing nucleotide triphosphate hydrolases"/>
    <property type="match status" value="1"/>
</dbReference>
<organism evidence="2 3">
    <name type="scientific">Ruthenibacterium intestinale</name>
    <dbReference type="NCBI Taxonomy" id="3133163"/>
    <lineage>
        <taxon>Bacteria</taxon>
        <taxon>Bacillati</taxon>
        <taxon>Bacillota</taxon>
        <taxon>Clostridia</taxon>
        <taxon>Eubacteriales</taxon>
        <taxon>Oscillospiraceae</taxon>
        <taxon>Ruthenibacterium</taxon>
    </lineage>
</organism>
<accession>A0ABV1GI29</accession>
<dbReference type="PANTHER" id="PTHR37291">
    <property type="entry name" value="5-METHYLCYTOSINE-SPECIFIC RESTRICTION ENZYME B"/>
    <property type="match status" value="1"/>
</dbReference>
<dbReference type="Pfam" id="PF07728">
    <property type="entry name" value="AAA_5"/>
    <property type="match status" value="1"/>
</dbReference>
<dbReference type="Proteomes" id="UP001477672">
    <property type="component" value="Unassembled WGS sequence"/>
</dbReference>
<feature type="domain" description="AAA+ ATPase" evidence="1">
    <location>
        <begin position="451"/>
        <end position="609"/>
    </location>
</feature>
<dbReference type="InterPro" id="IPR052934">
    <property type="entry name" value="Methyl-DNA_Rec/Restrict_Enz"/>
</dbReference>
<name>A0ABV1GI29_9FIRM</name>
<dbReference type="InterPro" id="IPR011704">
    <property type="entry name" value="ATPase_dyneun-rel_AAA"/>
</dbReference>
<dbReference type="CDD" id="cd00009">
    <property type="entry name" value="AAA"/>
    <property type="match status" value="1"/>
</dbReference>
<comment type="caution">
    <text evidence="2">The sequence shown here is derived from an EMBL/GenBank/DDBJ whole genome shotgun (WGS) entry which is preliminary data.</text>
</comment>
<keyword evidence="3" id="KW-1185">Reference proteome</keyword>
<dbReference type="SUPFAM" id="SSF52540">
    <property type="entry name" value="P-loop containing nucleoside triphosphate hydrolases"/>
    <property type="match status" value="1"/>
</dbReference>
<reference evidence="2 3" key="1">
    <citation type="submission" date="2024-03" db="EMBL/GenBank/DDBJ databases">
        <title>Human intestinal bacterial collection.</title>
        <authorList>
            <person name="Pauvert C."/>
            <person name="Hitch T.C.A."/>
            <person name="Clavel T."/>
        </authorList>
    </citation>
    <scope>NUCLEOTIDE SEQUENCE [LARGE SCALE GENOMIC DNA]</scope>
    <source>
        <strain evidence="2 3">CLA-JM-H11</strain>
    </source>
</reference>
<proteinExistence type="predicted"/>
<protein>
    <submittedName>
        <fullName evidence="2">AAA family ATPase</fullName>
    </submittedName>
</protein>
<dbReference type="SMART" id="SM00382">
    <property type="entry name" value="AAA"/>
    <property type="match status" value="1"/>
</dbReference>
<dbReference type="InterPro" id="IPR003593">
    <property type="entry name" value="AAA+_ATPase"/>
</dbReference>
<evidence type="ECO:0000259" key="1">
    <source>
        <dbReference type="SMART" id="SM00382"/>
    </source>
</evidence>
<sequence length="705" mass="81419">MDIGVTISKVRKEYKEYLRETHPDWADTTISTHVSDAFYLYQNTIALSFWKCFESDAAMEKAKGEILDYLKQEVMSDRADERTAQYYRDLKRLKEFIDSKGGVKTYIGYEYDCEVIVYKYAKMVYDGTMEMDAAVKAMCQDVPCFGETSHKLTIMLFASMMKGVKYTRRSNTETTVYFIVHIGKDYGQEQMVNALKATQENIKYYYEQTGNKSNSIRRGCKKIVEENNIDISFDDEIFDGIIPKENTDTALSSDATATHYWLYAAGDGSANWENDYAEGIMAIGWSDLGDLMEYSSKEEMRAKMKEVYGDTGSYKNQVLATWQFANELKPGDVVFVKKGRKQILGRGLVEGEYVFDPERGQYANTRMVRWTDKGEWELSDQGAIKTLTDITSYTDYVKKLQNMIDGDKHEDTFDDAADEEITFEPYTADDFLTDVYMDEDRYKVLKSLLLTKKNVILQGAPGVGKTFAAKRLAFSIMGEKDTNRVKMVQFHQSYSYEDFIMGFRPTETGFELRKGVFYEFCRQAAEDDRPYFFIIDEINRGNLSKIFGELFMLIESDKRGVELQLLYADEQFSIPSNVYIIGMMNTADRSLAMLDYALRRRFAFFELAPAFSSAGFRAYRTKVNNPKFDRLIATVEQLNDVIANDDSLGEGFCIGHSYFCTNATINDEWMRSVVEYELIPLLKEYWFDEAVKVKDWSRTLREVVK</sequence>
<dbReference type="InterPro" id="IPR027417">
    <property type="entry name" value="P-loop_NTPase"/>
</dbReference>
<evidence type="ECO:0000313" key="3">
    <source>
        <dbReference type="Proteomes" id="UP001477672"/>
    </source>
</evidence>
<evidence type="ECO:0000313" key="2">
    <source>
        <dbReference type="EMBL" id="MEQ2521386.1"/>
    </source>
</evidence>
<gene>
    <name evidence="2" type="ORF">WMO24_13245</name>
</gene>
<dbReference type="RefSeq" id="WP_349216864.1">
    <property type="nucleotide sequence ID" value="NZ_JBBMFA010000106.1"/>
</dbReference>
<dbReference type="EMBL" id="JBBMFA010000106">
    <property type="protein sequence ID" value="MEQ2521386.1"/>
    <property type="molecule type" value="Genomic_DNA"/>
</dbReference>